<feature type="signal peptide" evidence="1">
    <location>
        <begin position="1"/>
        <end position="17"/>
    </location>
</feature>
<organism evidence="2 3">
    <name type="scientific">Ridgeia piscesae</name>
    <name type="common">Tubeworm</name>
    <dbReference type="NCBI Taxonomy" id="27915"/>
    <lineage>
        <taxon>Eukaryota</taxon>
        <taxon>Metazoa</taxon>
        <taxon>Spiralia</taxon>
        <taxon>Lophotrochozoa</taxon>
        <taxon>Annelida</taxon>
        <taxon>Polychaeta</taxon>
        <taxon>Sedentaria</taxon>
        <taxon>Canalipalpata</taxon>
        <taxon>Sabellida</taxon>
        <taxon>Siboglinidae</taxon>
        <taxon>Ridgeia</taxon>
    </lineage>
</organism>
<gene>
    <name evidence="2" type="ORF">NP493_190g06011</name>
</gene>
<dbReference type="SUPFAM" id="SSF52266">
    <property type="entry name" value="SGNH hydrolase"/>
    <property type="match status" value="1"/>
</dbReference>
<protein>
    <submittedName>
        <fullName evidence="2">Uncharacterized protein</fullName>
    </submittedName>
</protein>
<dbReference type="Proteomes" id="UP001209878">
    <property type="component" value="Unassembled WGS sequence"/>
</dbReference>
<reference evidence="2" key="1">
    <citation type="journal article" date="2023" name="Mol. Biol. Evol.">
        <title>Third-Generation Sequencing Reveals the Adaptive Role of the Epigenome in Three Deep-Sea Polychaetes.</title>
        <authorList>
            <person name="Perez M."/>
            <person name="Aroh O."/>
            <person name="Sun Y."/>
            <person name="Lan Y."/>
            <person name="Juniper S.K."/>
            <person name="Young C.R."/>
            <person name="Angers B."/>
            <person name="Qian P.Y."/>
        </authorList>
    </citation>
    <scope>NUCLEOTIDE SEQUENCE</scope>
    <source>
        <strain evidence="2">R07B-5</strain>
    </source>
</reference>
<proteinExistence type="predicted"/>
<evidence type="ECO:0000256" key="1">
    <source>
        <dbReference type="SAM" id="SignalP"/>
    </source>
</evidence>
<comment type="caution">
    <text evidence="2">The sequence shown here is derived from an EMBL/GenBank/DDBJ whole genome shotgun (WGS) entry which is preliminary data.</text>
</comment>
<sequence length="444" mass="50835">MVLIAFCHIFFISFGLFSPECSRPSRVITYDNNYLSLDIVELKQFDNIKRIRPVSFVSHYNASSLEDYQHNVVTHCGGFVKGIVIIIDELYRGIHTSGGSSFRILSTSSGLRQTCSFEDYFNGTYVGFCYLDTAGCTNVTVDLLFVNYTAYTQKMDPLNQVLWTETMCAMNCHLANTPLWKTRPSVSLQRRVKQQNRLMWRRVNNSLELFIGDLSERKWCRYQLIKAHDLCRCVRRKRIIMVGSSHMRFKADYLFLLCYSLPLSVPRKHETLRIGNVDFIWLRFLTEYESAWQTHLIQLNITRGDIVFIQTGAWDIYEGGPAFVRTMGNSLSLFLSGLRYIRDMLVARGASLVLVTTPPHPDLWHSQNRGHRNNFALAAFNAKLSSAALNMDIPVHDEFGLILPRCEEIAHTAHYLNRDPKDNSMHGEVGLVSANVMLRGVCGD</sequence>
<dbReference type="InterPro" id="IPR036514">
    <property type="entry name" value="SGNH_hydro_sf"/>
</dbReference>
<accession>A0AAD9P254</accession>
<keyword evidence="3" id="KW-1185">Reference proteome</keyword>
<dbReference type="CDD" id="cd00229">
    <property type="entry name" value="SGNH_hydrolase"/>
    <property type="match status" value="1"/>
</dbReference>
<keyword evidence="1" id="KW-0732">Signal</keyword>
<evidence type="ECO:0000313" key="2">
    <source>
        <dbReference type="EMBL" id="KAK2186763.1"/>
    </source>
</evidence>
<dbReference type="Gene3D" id="3.40.50.1110">
    <property type="entry name" value="SGNH hydrolase"/>
    <property type="match status" value="1"/>
</dbReference>
<dbReference type="EMBL" id="JAODUO010000190">
    <property type="protein sequence ID" value="KAK2186763.1"/>
    <property type="molecule type" value="Genomic_DNA"/>
</dbReference>
<name>A0AAD9P254_RIDPI</name>
<evidence type="ECO:0000313" key="3">
    <source>
        <dbReference type="Proteomes" id="UP001209878"/>
    </source>
</evidence>
<dbReference type="AlphaFoldDB" id="A0AAD9P254"/>
<feature type="chain" id="PRO_5042097291" evidence="1">
    <location>
        <begin position="18"/>
        <end position="444"/>
    </location>
</feature>